<evidence type="ECO:0000256" key="1">
    <source>
        <dbReference type="ARBA" id="ARBA00004651"/>
    </source>
</evidence>
<dbReference type="InterPro" id="IPR003660">
    <property type="entry name" value="HAMP_dom"/>
</dbReference>
<dbReference type="InterPro" id="IPR047347">
    <property type="entry name" value="YvaQ-like_sensor"/>
</dbReference>
<evidence type="ECO:0000256" key="10">
    <source>
        <dbReference type="PROSITE-ProRule" id="PRU00284"/>
    </source>
</evidence>
<evidence type="ECO:0000259" key="14">
    <source>
        <dbReference type="PROSITE" id="PS50885"/>
    </source>
</evidence>
<dbReference type="Pfam" id="PF00015">
    <property type="entry name" value="MCPsignal"/>
    <property type="match status" value="1"/>
</dbReference>
<sequence>MKSLSVAMKLGLGFMSVIVITLIIALVGLSGGNTINTMLNDMYANNLTPIKDVANANMQAIYHNRALYDLLISDKTELSKIVENMDKNKTKMTELLDKYRKTSLAEREKDLLKKFDAAWPPYEASAKRVIALVEVDNLKATELMNNETTQLFQTVDDVLSDIVDFNDQLAKEAYDQSDVTANRAQQTLIGLLVLAVLISAIIAIVITRGLLKQLGGEPAYAAEVLSRVAAGDLDVTIPLRANDTGSMLAAMKGMVEKLSQIIGEVRGAANALSGASEEVSATAQSMSQASSEQAASVEETTASVEQMSASIDQNTENARVTDSMAGNAAKQAVEGGAAVKDTVAAMKSIADKIGIIDDIAYQTNLLALNAAIEAARAGEHGKGFAVVAAEVRKLAERSQVAAQEIGEVAKGSVALAERAGSLLDEIVPGIAKTSDLVQEIAAASDEQSSGVGQINTAMNQLNQITQQNASASEELAATAEEMSGQAEQLQQLMSFFSLTNQGDNGRGVAITRAKPGTNLMVSVPATRSGSPREMAVPAGFVRFQE</sequence>
<keyword evidence="11" id="KW-0175">Coiled coil</keyword>
<keyword evidence="8 10" id="KW-0807">Transducer</keyword>
<dbReference type="CDD" id="cd19411">
    <property type="entry name" value="MCP2201-like_sensor"/>
    <property type="match status" value="1"/>
</dbReference>
<proteinExistence type="inferred from homology"/>
<evidence type="ECO:0000313" key="16">
    <source>
        <dbReference type="Proteomes" id="UP000251666"/>
    </source>
</evidence>
<evidence type="ECO:0000259" key="13">
    <source>
        <dbReference type="PROSITE" id="PS50111"/>
    </source>
</evidence>
<dbReference type="InterPro" id="IPR004089">
    <property type="entry name" value="MCPsignal_dom"/>
</dbReference>
<evidence type="ECO:0000256" key="11">
    <source>
        <dbReference type="SAM" id="Coils"/>
    </source>
</evidence>
<dbReference type="RefSeq" id="WP_208666878.1">
    <property type="nucleotide sequence ID" value="NZ_CP022201.1"/>
</dbReference>
<evidence type="ECO:0000256" key="4">
    <source>
        <dbReference type="ARBA" id="ARBA00022500"/>
    </source>
</evidence>
<comment type="subcellular location">
    <subcellularLocation>
        <location evidence="1">Cell membrane</location>
        <topology evidence="1">Multi-pass membrane protein</topology>
    </subcellularLocation>
</comment>
<evidence type="ECO:0000256" key="12">
    <source>
        <dbReference type="SAM" id="Phobius"/>
    </source>
</evidence>
<dbReference type="SUPFAM" id="SSF58104">
    <property type="entry name" value="Methyl-accepting chemotaxis protein (MCP) signaling domain"/>
    <property type="match status" value="1"/>
</dbReference>
<feature type="coiled-coil region" evidence="11">
    <location>
        <begin position="454"/>
        <end position="492"/>
    </location>
</feature>
<feature type="transmembrane region" description="Helical" evidence="12">
    <location>
        <begin position="12"/>
        <end position="32"/>
    </location>
</feature>
<reference evidence="16" key="1">
    <citation type="journal article" date="2021" name="Front. Microbiol.">
        <title>Genomic Analysis of the 1-Aminocyclopropane-1-Carboxylate Deaminase-Producing Pseudomonas thivervalensis SC5 Reveals Its Multifaceted Roles in Soil and in Beneficial Interactions With Plants.</title>
        <authorList>
            <person name="Nascimento F.X."/>
            <person name="Uron P."/>
            <person name="Glick B.R."/>
            <person name="Giachini A."/>
            <person name="Rossi M.J."/>
        </authorList>
    </citation>
    <scope>NUCLEOTIDE SEQUENCE [LARGE SCALE GENOMIC DNA]</scope>
    <source>
        <strain evidence="16">PLM3</strain>
    </source>
</reference>
<evidence type="ECO:0000256" key="5">
    <source>
        <dbReference type="ARBA" id="ARBA00022692"/>
    </source>
</evidence>
<feature type="domain" description="HAMP" evidence="14">
    <location>
        <begin position="222"/>
        <end position="263"/>
    </location>
</feature>
<comment type="similarity">
    <text evidence="9">Belongs to the methyl-accepting chemotaxis (MCP) protein family.</text>
</comment>
<keyword evidence="7 12" id="KW-0472">Membrane</keyword>
<dbReference type="PANTHER" id="PTHR43531:SF11">
    <property type="entry name" value="METHYL-ACCEPTING CHEMOTAXIS PROTEIN 3"/>
    <property type="match status" value="1"/>
</dbReference>
<evidence type="ECO:0000256" key="7">
    <source>
        <dbReference type="ARBA" id="ARBA00023136"/>
    </source>
</evidence>
<dbReference type="FunFam" id="1.10.287.950:FF:000001">
    <property type="entry name" value="Methyl-accepting chemotaxis sensory transducer"/>
    <property type="match status" value="1"/>
</dbReference>
<dbReference type="InterPro" id="IPR051310">
    <property type="entry name" value="MCP_chemotaxis"/>
</dbReference>
<accession>A0A2Z4ZRJ6</accession>
<evidence type="ECO:0000256" key="9">
    <source>
        <dbReference type="ARBA" id="ARBA00029447"/>
    </source>
</evidence>
<protein>
    <submittedName>
        <fullName evidence="15">Methyl-accepting chemotaxis protein</fullName>
    </submittedName>
</protein>
<dbReference type="PANTHER" id="PTHR43531">
    <property type="entry name" value="PROTEIN ICFG"/>
    <property type="match status" value="1"/>
</dbReference>
<dbReference type="SMART" id="SM00283">
    <property type="entry name" value="MA"/>
    <property type="match status" value="1"/>
</dbReference>
<dbReference type="GO" id="GO:0006935">
    <property type="term" value="P:chemotaxis"/>
    <property type="evidence" value="ECO:0007669"/>
    <property type="project" value="UniProtKB-KW"/>
</dbReference>
<evidence type="ECO:0000256" key="6">
    <source>
        <dbReference type="ARBA" id="ARBA00022989"/>
    </source>
</evidence>
<keyword evidence="6 12" id="KW-1133">Transmembrane helix</keyword>
<evidence type="ECO:0000256" key="3">
    <source>
        <dbReference type="ARBA" id="ARBA00022481"/>
    </source>
</evidence>
<dbReference type="EMBL" id="CP022202">
    <property type="protein sequence ID" value="AXA60080.1"/>
    <property type="molecule type" value="Genomic_DNA"/>
</dbReference>
<keyword evidence="4" id="KW-0145">Chemotaxis</keyword>
<keyword evidence="3" id="KW-0488">Methylation</keyword>
<dbReference type="Gene3D" id="1.10.287.950">
    <property type="entry name" value="Methyl-accepting chemotaxis protein"/>
    <property type="match status" value="1"/>
</dbReference>
<keyword evidence="16" id="KW-1185">Reference proteome</keyword>
<dbReference type="PROSITE" id="PS50885">
    <property type="entry name" value="HAMP"/>
    <property type="match status" value="1"/>
</dbReference>
<feature type="transmembrane region" description="Helical" evidence="12">
    <location>
        <begin position="188"/>
        <end position="211"/>
    </location>
</feature>
<dbReference type="KEGG" id="pthv:CE140_08505"/>
<dbReference type="Proteomes" id="UP000251666">
    <property type="component" value="Chromosome"/>
</dbReference>
<dbReference type="AlphaFoldDB" id="A0A2Z4ZRJ6"/>
<name>A0A2Z4ZRJ6_9PSED</name>
<dbReference type="Pfam" id="PF12729">
    <property type="entry name" value="4HB_MCP_1"/>
    <property type="match status" value="1"/>
</dbReference>
<dbReference type="GO" id="GO:0007165">
    <property type="term" value="P:signal transduction"/>
    <property type="evidence" value="ECO:0007669"/>
    <property type="project" value="UniProtKB-KW"/>
</dbReference>
<gene>
    <name evidence="15" type="ORF">CEQ51_08345</name>
</gene>
<dbReference type="GO" id="GO:0004888">
    <property type="term" value="F:transmembrane signaling receptor activity"/>
    <property type="evidence" value="ECO:0007669"/>
    <property type="project" value="TreeGrafter"/>
</dbReference>
<keyword evidence="2" id="KW-1003">Cell membrane</keyword>
<evidence type="ECO:0000256" key="2">
    <source>
        <dbReference type="ARBA" id="ARBA00022475"/>
    </source>
</evidence>
<feature type="domain" description="Methyl-accepting transducer" evidence="13">
    <location>
        <begin position="268"/>
        <end position="483"/>
    </location>
</feature>
<dbReference type="GO" id="GO:0005886">
    <property type="term" value="C:plasma membrane"/>
    <property type="evidence" value="ECO:0007669"/>
    <property type="project" value="UniProtKB-SubCell"/>
</dbReference>
<evidence type="ECO:0000313" key="15">
    <source>
        <dbReference type="EMBL" id="AXA60080.1"/>
    </source>
</evidence>
<dbReference type="CDD" id="cd11386">
    <property type="entry name" value="MCP_signal"/>
    <property type="match status" value="1"/>
</dbReference>
<organism evidence="15 16">
    <name type="scientific">Pseudomonas thivervalensis</name>
    <dbReference type="NCBI Taxonomy" id="86265"/>
    <lineage>
        <taxon>Bacteria</taxon>
        <taxon>Pseudomonadati</taxon>
        <taxon>Pseudomonadota</taxon>
        <taxon>Gammaproteobacteria</taxon>
        <taxon>Pseudomonadales</taxon>
        <taxon>Pseudomonadaceae</taxon>
        <taxon>Pseudomonas</taxon>
    </lineage>
</organism>
<keyword evidence="5 12" id="KW-0812">Transmembrane</keyword>
<dbReference type="InterPro" id="IPR024478">
    <property type="entry name" value="HlyB_4HB_MCP"/>
</dbReference>
<dbReference type="PROSITE" id="PS50111">
    <property type="entry name" value="CHEMOTAXIS_TRANSDUC_2"/>
    <property type="match status" value="1"/>
</dbReference>
<evidence type="ECO:0000256" key="8">
    <source>
        <dbReference type="ARBA" id="ARBA00023224"/>
    </source>
</evidence>